<dbReference type="Proteomes" id="UP000054317">
    <property type="component" value="Unassembled WGS sequence"/>
</dbReference>
<name>R7S916_TRAVS</name>
<sequence>MSSVKLGEDYVRVPKLEVGGANWVLYKERLAWAADVKGVLGHLDGTSKEP</sequence>
<proteinExistence type="predicted"/>
<keyword evidence="2" id="KW-1185">Reference proteome</keyword>
<feature type="non-terminal residue" evidence="1">
    <location>
        <position position="50"/>
    </location>
</feature>
<reference evidence="2" key="1">
    <citation type="journal article" date="2012" name="Science">
        <title>The Paleozoic origin of enzymatic lignin decomposition reconstructed from 31 fungal genomes.</title>
        <authorList>
            <person name="Floudas D."/>
            <person name="Binder M."/>
            <person name="Riley R."/>
            <person name="Barry K."/>
            <person name="Blanchette R.A."/>
            <person name="Henrissat B."/>
            <person name="Martinez A.T."/>
            <person name="Otillar R."/>
            <person name="Spatafora J.W."/>
            <person name="Yadav J.S."/>
            <person name="Aerts A."/>
            <person name="Benoit I."/>
            <person name="Boyd A."/>
            <person name="Carlson A."/>
            <person name="Copeland A."/>
            <person name="Coutinho P.M."/>
            <person name="de Vries R.P."/>
            <person name="Ferreira P."/>
            <person name="Findley K."/>
            <person name="Foster B."/>
            <person name="Gaskell J."/>
            <person name="Glotzer D."/>
            <person name="Gorecki P."/>
            <person name="Heitman J."/>
            <person name="Hesse C."/>
            <person name="Hori C."/>
            <person name="Igarashi K."/>
            <person name="Jurgens J.A."/>
            <person name="Kallen N."/>
            <person name="Kersten P."/>
            <person name="Kohler A."/>
            <person name="Kuees U."/>
            <person name="Kumar T.K.A."/>
            <person name="Kuo A."/>
            <person name="LaButti K."/>
            <person name="Larrondo L.F."/>
            <person name="Lindquist E."/>
            <person name="Ling A."/>
            <person name="Lombard V."/>
            <person name="Lucas S."/>
            <person name="Lundell T."/>
            <person name="Martin R."/>
            <person name="McLaughlin D.J."/>
            <person name="Morgenstern I."/>
            <person name="Morin E."/>
            <person name="Murat C."/>
            <person name="Nagy L.G."/>
            <person name="Nolan M."/>
            <person name="Ohm R.A."/>
            <person name="Patyshakuliyeva A."/>
            <person name="Rokas A."/>
            <person name="Ruiz-Duenas F.J."/>
            <person name="Sabat G."/>
            <person name="Salamov A."/>
            <person name="Samejima M."/>
            <person name="Schmutz J."/>
            <person name="Slot J.C."/>
            <person name="St John F."/>
            <person name="Stenlid J."/>
            <person name="Sun H."/>
            <person name="Sun S."/>
            <person name="Syed K."/>
            <person name="Tsang A."/>
            <person name="Wiebenga A."/>
            <person name="Young D."/>
            <person name="Pisabarro A."/>
            <person name="Eastwood D.C."/>
            <person name="Martin F."/>
            <person name="Cullen D."/>
            <person name="Grigoriev I.V."/>
            <person name="Hibbett D.S."/>
        </authorList>
    </citation>
    <scope>NUCLEOTIDE SEQUENCE [LARGE SCALE GENOMIC DNA]</scope>
    <source>
        <strain evidence="2">FP-101664</strain>
    </source>
</reference>
<evidence type="ECO:0000313" key="1">
    <source>
        <dbReference type="EMBL" id="EIW51464.1"/>
    </source>
</evidence>
<organism evidence="1 2">
    <name type="scientific">Trametes versicolor (strain FP-101664)</name>
    <name type="common">White-rot fungus</name>
    <name type="synonym">Coriolus versicolor</name>
    <dbReference type="NCBI Taxonomy" id="717944"/>
    <lineage>
        <taxon>Eukaryota</taxon>
        <taxon>Fungi</taxon>
        <taxon>Dikarya</taxon>
        <taxon>Basidiomycota</taxon>
        <taxon>Agaricomycotina</taxon>
        <taxon>Agaricomycetes</taxon>
        <taxon>Polyporales</taxon>
        <taxon>Polyporaceae</taxon>
        <taxon>Trametes</taxon>
    </lineage>
</organism>
<protein>
    <submittedName>
        <fullName evidence="1">Uncharacterized protein</fullName>
    </submittedName>
</protein>
<dbReference type="EMBL" id="JH711802">
    <property type="protein sequence ID" value="EIW51464.1"/>
    <property type="molecule type" value="Genomic_DNA"/>
</dbReference>
<evidence type="ECO:0000313" key="2">
    <source>
        <dbReference type="Proteomes" id="UP000054317"/>
    </source>
</evidence>
<dbReference type="KEGG" id="tvs:TRAVEDRAFT_137374"/>
<dbReference type="RefSeq" id="XP_008045664.1">
    <property type="nucleotide sequence ID" value="XM_008047473.1"/>
</dbReference>
<dbReference type="OrthoDB" id="2741429at2759"/>
<accession>R7S916</accession>
<gene>
    <name evidence="1" type="ORF">TRAVEDRAFT_137374</name>
</gene>
<dbReference type="AlphaFoldDB" id="R7S916"/>
<dbReference type="GeneID" id="19408977"/>